<evidence type="ECO:0000313" key="3">
    <source>
        <dbReference type="Proteomes" id="UP000297855"/>
    </source>
</evidence>
<organism evidence="2 3">
    <name type="scientific">Leptospira fluminis</name>
    <dbReference type="NCBI Taxonomy" id="2484979"/>
    <lineage>
        <taxon>Bacteria</taxon>
        <taxon>Pseudomonadati</taxon>
        <taxon>Spirochaetota</taxon>
        <taxon>Spirochaetia</taxon>
        <taxon>Leptospirales</taxon>
        <taxon>Leptospiraceae</taxon>
        <taxon>Leptospira</taxon>
    </lineage>
</organism>
<accession>A0A4R9GQ00</accession>
<evidence type="ECO:0000256" key="1">
    <source>
        <dbReference type="SAM" id="MobiDB-lite"/>
    </source>
</evidence>
<sequence>MPDDRTVEFIQYHRPDLMSGDYTITFDHKVDLGFGDSESFSETKSFSVRGERFKIASEEIVSCFPPDGSFGDFSNCLPHIVISKSTLPWERTAGAESSGSPWLAILLVYSTEASQIKSETLPIGSLGCTLESGEDAKDNCQTLVVSKSFLESLVPSEKEMNLLVHVRSVETSDKVNPTETGTGEFAVVVGNRLGKAGSASVAYLVSLEGYYDPLMNSRYAADANGNVRIVSLKSWSFSSESEQFTFKHLVSNLNRSPSTLRLPDSPNLSGTALETIRAGYLPVAHHLRQGDKTVSWYRGPLISYPTSQAFSLPASASDELTVYDPANGVFNAAYSSAWELGRLLALQSLSFSMALYRWKLSQKRQDLLAKEKKLIGDLFGDPSIASSEVPLGTDWFSIVSDWLGKLGLLIGVPFSYLVPDERMLPQESVRFFELDPNWVDSLLDGAFSIGRSTSGDLAKDKKTRSTVRNSATDSSLKVRAMSSDPSPAPNAPSKITGVLIRSAAVSGWPNLEVRAYSTPQQDENHPATDQISTLRMDHLSKDVLLCLFLGEALQVDVQLPSEGVHFGLDFDETFSKELRDPEGDLEKNVILNDIPFRETVGLLNVDLFSAAIAQKLNVPKEQFTSAQFALQMVEGVDKISFLKS</sequence>
<proteinExistence type="predicted"/>
<gene>
    <name evidence="2" type="ORF">EHO61_08780</name>
</gene>
<dbReference type="OrthoDB" id="4846903at2"/>
<dbReference type="Proteomes" id="UP000297855">
    <property type="component" value="Unassembled WGS sequence"/>
</dbReference>
<feature type="region of interest" description="Disordered" evidence="1">
    <location>
        <begin position="455"/>
        <end position="494"/>
    </location>
</feature>
<dbReference type="EMBL" id="RQEV01000009">
    <property type="protein sequence ID" value="TGK18987.1"/>
    <property type="molecule type" value="Genomic_DNA"/>
</dbReference>
<keyword evidence="3" id="KW-1185">Reference proteome</keyword>
<dbReference type="AlphaFoldDB" id="A0A4R9GQ00"/>
<evidence type="ECO:0000313" key="2">
    <source>
        <dbReference type="EMBL" id="TGK18987.1"/>
    </source>
</evidence>
<protein>
    <submittedName>
        <fullName evidence="2">Uncharacterized protein</fullName>
    </submittedName>
</protein>
<comment type="caution">
    <text evidence="2">The sequence shown here is derived from an EMBL/GenBank/DDBJ whole genome shotgun (WGS) entry which is preliminary data.</text>
</comment>
<reference evidence="2" key="1">
    <citation type="journal article" date="2019" name="PLoS Negl. Trop. Dis.">
        <title>Revisiting the worldwide diversity of Leptospira species in the environment.</title>
        <authorList>
            <person name="Vincent A.T."/>
            <person name="Schiettekatte O."/>
            <person name="Bourhy P."/>
            <person name="Veyrier F.J."/>
            <person name="Picardeau M."/>
        </authorList>
    </citation>
    <scope>NUCLEOTIDE SEQUENCE [LARGE SCALE GENOMIC DNA]</scope>
    <source>
        <strain evidence="2">SCS5</strain>
    </source>
</reference>
<name>A0A4R9GQ00_9LEPT</name>
<dbReference type="RefSeq" id="WP_135813245.1">
    <property type="nucleotide sequence ID" value="NZ_RQEV01000009.1"/>
</dbReference>
<feature type="compositionally biased region" description="Polar residues" evidence="1">
    <location>
        <begin position="466"/>
        <end position="475"/>
    </location>
</feature>